<accession>A0ABV1E5M9</accession>
<keyword evidence="2" id="KW-1133">Transmembrane helix</keyword>
<evidence type="ECO:0000256" key="1">
    <source>
        <dbReference type="SAM" id="MobiDB-lite"/>
    </source>
</evidence>
<comment type="caution">
    <text evidence="4">The sequence shown here is derived from an EMBL/GenBank/DDBJ whole genome shotgun (WGS) entry which is preliminary data.</text>
</comment>
<keyword evidence="5" id="KW-1185">Reference proteome</keyword>
<gene>
    <name evidence="4" type="ORF">WMO26_10940</name>
</gene>
<dbReference type="Proteomes" id="UP001489509">
    <property type="component" value="Unassembled WGS sequence"/>
</dbReference>
<keyword evidence="2" id="KW-0812">Transmembrane</keyword>
<keyword evidence="3" id="KW-0732">Signal</keyword>
<protein>
    <submittedName>
        <fullName evidence="4">Uncharacterized protein</fullName>
    </submittedName>
</protein>
<feature type="region of interest" description="Disordered" evidence="1">
    <location>
        <begin position="205"/>
        <end position="226"/>
    </location>
</feature>
<organism evidence="4 5">
    <name type="scientific">Solibaculum intestinale</name>
    <dbReference type="NCBI Taxonomy" id="3133165"/>
    <lineage>
        <taxon>Bacteria</taxon>
        <taxon>Bacillati</taxon>
        <taxon>Bacillota</taxon>
        <taxon>Clostridia</taxon>
        <taxon>Eubacteriales</taxon>
        <taxon>Oscillospiraceae</taxon>
        <taxon>Solibaculum</taxon>
    </lineage>
</organism>
<evidence type="ECO:0000313" key="5">
    <source>
        <dbReference type="Proteomes" id="UP001489509"/>
    </source>
</evidence>
<evidence type="ECO:0000256" key="3">
    <source>
        <dbReference type="SAM" id="SignalP"/>
    </source>
</evidence>
<evidence type="ECO:0000313" key="4">
    <source>
        <dbReference type="EMBL" id="MEQ2441343.1"/>
    </source>
</evidence>
<proteinExistence type="predicted"/>
<feature type="transmembrane region" description="Helical" evidence="2">
    <location>
        <begin position="370"/>
        <end position="393"/>
    </location>
</feature>
<name>A0ABV1E5M9_9FIRM</name>
<sequence length="420" mass="45448">MYRKKPPGRQKGARLFSMLLAVCLMIAALPLSVSAAGEYVPGNPRWSGYKNQVQWDRPAGAASGDSFEYEAQLLLGDDVVESKAVEIDTYLFFTNDVVTRPQEEYTIQVRARWIMIVGDPDGQYMVADVGEWGPWATSAGTGAGKAEPPHEHSYTQKHDAAQHWQACSCGDKKDTADHSFGAWTADGNTERRVCTVCGYAETRDAAQTSAPGENPDNRQDSGGEGIVELTDENTGVSVSLSEAVPEGVELYAGVMEAESLLEKKPELKEELDGLLSVYEISIRQNGEPVEIEGSAMTVRIPMNGRLEGYAHYQAVRVDDEPERIEAKAEDGSLVFEAGGPGRYAVLGFDTPFSGISTPEDDGAEEKGKNAVYIVLLAVIPAAVLLALLLVFLYRKKRKAQENPPAGGKDPSEPDGGNTKN</sequence>
<feature type="signal peptide" evidence="3">
    <location>
        <begin position="1"/>
        <end position="35"/>
    </location>
</feature>
<reference evidence="4 5" key="1">
    <citation type="submission" date="2024-03" db="EMBL/GenBank/DDBJ databases">
        <title>Human intestinal bacterial collection.</title>
        <authorList>
            <person name="Pauvert C."/>
            <person name="Hitch T.C.A."/>
            <person name="Clavel T."/>
        </authorList>
    </citation>
    <scope>NUCLEOTIDE SEQUENCE [LARGE SCALE GENOMIC DNA]</scope>
    <source>
        <strain evidence="4 5">CLA-JM-H44</strain>
    </source>
</reference>
<feature type="region of interest" description="Disordered" evidence="1">
    <location>
        <begin position="398"/>
        <end position="420"/>
    </location>
</feature>
<evidence type="ECO:0000256" key="2">
    <source>
        <dbReference type="SAM" id="Phobius"/>
    </source>
</evidence>
<dbReference type="EMBL" id="JBBMFD010000022">
    <property type="protein sequence ID" value="MEQ2441343.1"/>
    <property type="molecule type" value="Genomic_DNA"/>
</dbReference>
<dbReference type="RefSeq" id="WP_349220392.1">
    <property type="nucleotide sequence ID" value="NZ_JBBMFD010000022.1"/>
</dbReference>
<feature type="chain" id="PRO_5046474708" evidence="3">
    <location>
        <begin position="36"/>
        <end position="420"/>
    </location>
</feature>
<keyword evidence="2" id="KW-0472">Membrane</keyword>